<dbReference type="Proteomes" id="UP000076577">
    <property type="component" value="Unassembled WGS sequence"/>
</dbReference>
<dbReference type="CDD" id="cd03013">
    <property type="entry name" value="PRX5_like"/>
    <property type="match status" value="1"/>
</dbReference>
<evidence type="ECO:0000256" key="6">
    <source>
        <dbReference type="RuleBase" id="RU366011"/>
    </source>
</evidence>
<comment type="function">
    <text evidence="6">Thiol-specific peroxidase that catalyzes the reduction of hydrogen peroxide and organic hydroperoxides to water and alcohols, respectively. Plays a role in cell protection against oxidative stress by detoxifying peroxides.</text>
</comment>
<dbReference type="EMBL" id="LMCB01000017">
    <property type="protein sequence ID" value="KZL18762.1"/>
    <property type="molecule type" value="Genomic_DNA"/>
</dbReference>
<evidence type="ECO:0000256" key="5">
    <source>
        <dbReference type="PIRSR" id="PIRSR637944-1"/>
    </source>
</evidence>
<dbReference type="OrthoDB" id="9800621at2"/>
<evidence type="ECO:0000256" key="2">
    <source>
        <dbReference type="ARBA" id="ARBA00022862"/>
    </source>
</evidence>
<dbReference type="GO" id="GO:0045454">
    <property type="term" value="P:cell redox homeostasis"/>
    <property type="evidence" value="ECO:0007669"/>
    <property type="project" value="TreeGrafter"/>
</dbReference>
<dbReference type="Pfam" id="PF08534">
    <property type="entry name" value="Redoxin"/>
    <property type="match status" value="1"/>
</dbReference>
<dbReference type="PANTHER" id="PTHR10430:SF16">
    <property type="entry name" value="PEROXIREDOXIN-5, MITOCHONDRIAL"/>
    <property type="match status" value="1"/>
</dbReference>
<keyword evidence="9" id="KW-1185">Reference proteome</keyword>
<protein>
    <recommendedName>
        <fullName evidence="6">Glutathione-dependent peroxiredoxin</fullName>
        <ecNumber evidence="6">1.11.1.27</ecNumber>
    </recommendedName>
</protein>
<evidence type="ECO:0000256" key="4">
    <source>
        <dbReference type="ARBA" id="ARBA00023284"/>
    </source>
</evidence>
<evidence type="ECO:0000313" key="8">
    <source>
        <dbReference type="EMBL" id="KZL18762.1"/>
    </source>
</evidence>
<dbReference type="InterPro" id="IPR037944">
    <property type="entry name" value="PRX5-like"/>
</dbReference>
<dbReference type="Gene3D" id="3.40.30.10">
    <property type="entry name" value="Glutaredoxin"/>
    <property type="match status" value="1"/>
</dbReference>
<dbReference type="STRING" id="989403.SAMN05421798_101764"/>
<dbReference type="AlphaFoldDB" id="A0A165YE51"/>
<keyword evidence="2 6" id="KW-0049">Antioxidant</keyword>
<accession>A0A165YE51</accession>
<dbReference type="GO" id="GO:0008379">
    <property type="term" value="F:thioredoxin peroxidase activity"/>
    <property type="evidence" value="ECO:0007669"/>
    <property type="project" value="InterPro"/>
</dbReference>
<keyword evidence="4 6" id="KW-0676">Redox-active center</keyword>
<dbReference type="GO" id="GO:0034599">
    <property type="term" value="P:cellular response to oxidative stress"/>
    <property type="evidence" value="ECO:0007669"/>
    <property type="project" value="InterPro"/>
</dbReference>
<gene>
    <name evidence="8" type="primary">garA</name>
    <name evidence="8" type="ORF">PsAD2_02277</name>
</gene>
<dbReference type="GO" id="GO:0005737">
    <property type="term" value="C:cytoplasm"/>
    <property type="evidence" value="ECO:0007669"/>
    <property type="project" value="TreeGrafter"/>
</dbReference>
<dbReference type="InterPro" id="IPR036249">
    <property type="entry name" value="Thioredoxin-like_sf"/>
</dbReference>
<dbReference type="EC" id="1.11.1.27" evidence="6"/>
<evidence type="ECO:0000256" key="1">
    <source>
        <dbReference type="ARBA" id="ARBA00022559"/>
    </source>
</evidence>
<dbReference type="PANTHER" id="PTHR10430">
    <property type="entry name" value="PEROXIREDOXIN"/>
    <property type="match status" value="1"/>
</dbReference>
<feature type="domain" description="Thioredoxin" evidence="7">
    <location>
        <begin position="3"/>
        <end position="161"/>
    </location>
</feature>
<keyword evidence="1 6" id="KW-0575">Peroxidase</keyword>
<feature type="active site" description="Cysteine sulfenic acid (-SOH) intermediate" evidence="5">
    <location>
        <position position="49"/>
    </location>
</feature>
<evidence type="ECO:0000256" key="3">
    <source>
        <dbReference type="ARBA" id="ARBA00023002"/>
    </source>
</evidence>
<dbReference type="RefSeq" id="WP_068005897.1">
    <property type="nucleotide sequence ID" value="NZ_FOFM01000001.1"/>
</dbReference>
<comment type="catalytic activity">
    <reaction evidence="6">
        <text>a hydroperoxide + 2 glutathione = an alcohol + glutathione disulfide + H2O</text>
        <dbReference type="Rhea" id="RHEA:62632"/>
        <dbReference type="ChEBI" id="CHEBI:15377"/>
        <dbReference type="ChEBI" id="CHEBI:30879"/>
        <dbReference type="ChEBI" id="CHEBI:35924"/>
        <dbReference type="ChEBI" id="CHEBI:57925"/>
        <dbReference type="ChEBI" id="CHEBI:58297"/>
        <dbReference type="EC" id="1.11.1.27"/>
    </reaction>
</comment>
<dbReference type="SUPFAM" id="SSF52833">
    <property type="entry name" value="Thioredoxin-like"/>
    <property type="match status" value="1"/>
</dbReference>
<reference evidence="8 9" key="1">
    <citation type="journal article" date="2016" name="Front. Microbiol.">
        <title>Comparative Genomic Analysis Reveals a Diverse Repertoire of Genes Involved in Prokaryote-Eukaryote Interactions within the Pseudovibrio Genus.</title>
        <authorList>
            <person name="Romano S."/>
            <person name="Fernandez-Guerra A."/>
            <person name="Reen F.J."/>
            <person name="Glockner F.O."/>
            <person name="Crowley S.P."/>
            <person name="O'Sullivan O."/>
            <person name="Cotter P.D."/>
            <person name="Adams C."/>
            <person name="Dobson A.D."/>
            <person name="O'Gara F."/>
        </authorList>
    </citation>
    <scope>NUCLEOTIDE SEQUENCE [LARGE SCALE GENOMIC DNA]</scope>
    <source>
        <strain evidence="8 9">Ad2</strain>
    </source>
</reference>
<keyword evidence="3 6" id="KW-0560">Oxidoreductase</keyword>
<proteinExistence type="inferred from homology"/>
<evidence type="ECO:0000259" key="7">
    <source>
        <dbReference type="PROSITE" id="PS51352"/>
    </source>
</evidence>
<dbReference type="InterPro" id="IPR013740">
    <property type="entry name" value="Redoxin"/>
</dbReference>
<dbReference type="GO" id="GO:0042744">
    <property type="term" value="P:hydrogen peroxide catabolic process"/>
    <property type="evidence" value="ECO:0007669"/>
    <property type="project" value="TreeGrafter"/>
</dbReference>
<dbReference type="InterPro" id="IPR013766">
    <property type="entry name" value="Thioredoxin_domain"/>
</dbReference>
<dbReference type="PATRIC" id="fig|989403.3.peg.2430"/>
<organism evidence="8 9">
    <name type="scientific">Pseudovibrio axinellae</name>
    <dbReference type="NCBI Taxonomy" id="989403"/>
    <lineage>
        <taxon>Bacteria</taxon>
        <taxon>Pseudomonadati</taxon>
        <taxon>Pseudomonadota</taxon>
        <taxon>Alphaproteobacteria</taxon>
        <taxon>Hyphomicrobiales</taxon>
        <taxon>Stappiaceae</taxon>
        <taxon>Pseudovibrio</taxon>
    </lineage>
</organism>
<dbReference type="PROSITE" id="PS51352">
    <property type="entry name" value="THIOREDOXIN_2"/>
    <property type="match status" value="1"/>
</dbReference>
<comment type="caution">
    <text evidence="8">The sequence shown here is derived from an EMBL/GenBank/DDBJ whole genome shotgun (WGS) entry which is preliminary data.</text>
</comment>
<evidence type="ECO:0000313" key="9">
    <source>
        <dbReference type="Proteomes" id="UP000076577"/>
    </source>
</evidence>
<dbReference type="FunFam" id="3.40.30.10:FF:000020">
    <property type="entry name" value="Peroxiredoxin"/>
    <property type="match status" value="1"/>
</dbReference>
<name>A0A165YE51_9HYPH</name>
<comment type="similarity">
    <text evidence="6">Belongs to the peroxiredoxin family. Prx5 subfamily.</text>
</comment>
<sequence length="161" mass="16813">MVIQVGDKLPSSTFKVISADGPVAVTGEDVFAGKTVVLFAVPGAFTPTCHLNHLPGFIDNAEAIKAKGVDTIAVVSVNDAFVMGAWARETHADDKIQFLADGSADFTKAVGLDLDASAFGMGIRSKRYSMIVKDGVLTSLNIEEAPGEATISSAENILSQL</sequence>